<accession>A0A1Y2L1E8</accession>
<dbReference type="InterPro" id="IPR029489">
    <property type="entry name" value="OGT/SEC/SPY_C"/>
</dbReference>
<proteinExistence type="inferred from homology"/>
<comment type="caution">
    <text evidence="11">The sequence shown here is derived from an EMBL/GenBank/DDBJ whole genome shotgun (WGS) entry which is preliminary data.</text>
</comment>
<dbReference type="STRING" id="1293891.TMES_09225"/>
<dbReference type="EMBL" id="JFKA01000003">
    <property type="protein sequence ID" value="OSQ39070.1"/>
    <property type="molecule type" value="Genomic_DNA"/>
</dbReference>
<feature type="repeat" description="TPR" evidence="8">
    <location>
        <begin position="72"/>
        <end position="105"/>
    </location>
</feature>
<protein>
    <recommendedName>
        <fullName evidence="3">protein O-GlcNAc transferase</fullName>
        <ecNumber evidence="3">2.4.1.255</ecNumber>
    </recommendedName>
</protein>
<dbReference type="InterPro" id="IPR011990">
    <property type="entry name" value="TPR-like_helical_dom_sf"/>
</dbReference>
<dbReference type="Pfam" id="PF13844">
    <property type="entry name" value="Glyco_transf_41"/>
    <property type="match status" value="1"/>
</dbReference>
<sequence>MSDLGEMFYSALDLFEAGHFAEAEDACRMLTLAYPQAVEPMHLAGLVALQQGRYDIASERMGRAAIADASNAEIQHDHARALKAAGKKRDAIGAFKRAIRLCPDTPSLYCNLANTYRELGDLDHARENYLIALGLAPDSADINANYAACLRDSGDLSGAEAACRHALSLREDIVMALVLLGQILLDQGRIVSASDPLMRALRLAPGHKTALTAYGEALFRLGQFAGALHCLRQVLALDPEAEGARRTLALLNLRTGQGAEAIASLDPLLRRYPDDPELLLMMGEGLSLSGRHNEAVERFGAAIGAGGGDDAVFRLAVELSEQTDAQMAHEVLQKTIDRKIRNGEDATLFRTARRLLFSPVPVDINAQNDEVVRDIVEDATSSQQDSGSPAAPGRIDPMTLTRFPPVWRAALRPQGDAQLVAVGRYWEQLAADANVPSAAPATSTTGRKVRLGVVSANMCNNGIGRWVAGFVAALDRDRFDITVIRPPLGEDDITSRIDANADLVVRLPLDPKHSAGVIAGLEFDVLHYVDAQADAYTMLLASWRLAPIQVAGGGIAATTGLSNMDFHFVADDWEAAGGEARYTETLVRLPGLFVNGECPVVPNHSPRDLQRQWRIDEDRNSYLCPQPLDVLSADFDPLIAEILRLDETAELLLIAPERDTWDAAWGRRFAVNHGDVAGRMRFVNVRNRAEMLSLLGAVDVVLESPAWNDAMLGFDCLGLGVPLVTLPGKEARTRRSHTCYREISVFDCVAYNSADYVETALTLATDKRRRSVIAQAIRTRSHVLFGQKESFIAYMDFLEKQTA</sequence>
<dbReference type="Gene3D" id="3.40.50.11380">
    <property type="match status" value="1"/>
</dbReference>
<name>A0A1Y2L1E8_9PROT</name>
<evidence type="ECO:0000256" key="5">
    <source>
        <dbReference type="ARBA" id="ARBA00022679"/>
    </source>
</evidence>
<gene>
    <name evidence="11" type="ORF">TMES_09225</name>
</gene>
<dbReference type="GO" id="GO:0006493">
    <property type="term" value="P:protein O-linked glycosylation"/>
    <property type="evidence" value="ECO:0007669"/>
    <property type="project" value="InterPro"/>
</dbReference>
<feature type="region of interest" description="Disordered" evidence="9">
    <location>
        <begin position="378"/>
        <end position="397"/>
    </location>
</feature>
<evidence type="ECO:0000313" key="11">
    <source>
        <dbReference type="EMBL" id="OSQ39070.1"/>
    </source>
</evidence>
<dbReference type="AlphaFoldDB" id="A0A1Y2L1E8"/>
<dbReference type="OrthoDB" id="146908at2"/>
<evidence type="ECO:0000256" key="9">
    <source>
        <dbReference type="SAM" id="MobiDB-lite"/>
    </source>
</evidence>
<comment type="pathway">
    <text evidence="1">Protein modification; protein glycosylation.</text>
</comment>
<evidence type="ECO:0000256" key="3">
    <source>
        <dbReference type="ARBA" id="ARBA00011970"/>
    </source>
</evidence>
<comment type="similarity">
    <text evidence="2">Belongs to the glycosyltransferase 41 family. O-GlcNAc transferase subfamily.</text>
</comment>
<dbReference type="GO" id="GO:0097363">
    <property type="term" value="F:protein O-acetylglucosaminyltransferase activity"/>
    <property type="evidence" value="ECO:0007669"/>
    <property type="project" value="UniProtKB-EC"/>
</dbReference>
<dbReference type="InterPro" id="IPR019734">
    <property type="entry name" value="TPR_rpt"/>
</dbReference>
<evidence type="ECO:0000313" key="12">
    <source>
        <dbReference type="Proteomes" id="UP000193391"/>
    </source>
</evidence>
<dbReference type="PROSITE" id="PS50005">
    <property type="entry name" value="TPR"/>
    <property type="match status" value="3"/>
</dbReference>
<dbReference type="Proteomes" id="UP000193391">
    <property type="component" value="Unassembled WGS sequence"/>
</dbReference>
<feature type="repeat" description="TPR" evidence="8">
    <location>
        <begin position="208"/>
        <end position="241"/>
    </location>
</feature>
<evidence type="ECO:0000259" key="10">
    <source>
        <dbReference type="Pfam" id="PF13844"/>
    </source>
</evidence>
<keyword evidence="5" id="KW-0808">Transferase</keyword>
<feature type="domain" description="O-GlcNAc transferase C-terminal" evidence="10">
    <location>
        <begin position="669"/>
        <end position="779"/>
    </location>
</feature>
<reference evidence="11 12" key="1">
    <citation type="submission" date="2014-03" db="EMBL/GenBank/DDBJ databases">
        <title>The draft genome sequence of Thalassospira mesophila JCM 18969.</title>
        <authorList>
            <person name="Lai Q."/>
            <person name="Shao Z."/>
        </authorList>
    </citation>
    <scope>NUCLEOTIDE SEQUENCE [LARGE SCALE GENOMIC DNA]</scope>
    <source>
        <strain evidence="11 12">JCM 18969</strain>
    </source>
</reference>
<dbReference type="EC" id="2.4.1.255" evidence="3"/>
<dbReference type="InterPro" id="IPR037919">
    <property type="entry name" value="OGT"/>
</dbReference>
<dbReference type="Gene3D" id="3.40.50.2000">
    <property type="entry name" value="Glycogen Phosphorylase B"/>
    <property type="match status" value="1"/>
</dbReference>
<organism evidence="11 12">
    <name type="scientific">Thalassospira mesophila</name>
    <dbReference type="NCBI Taxonomy" id="1293891"/>
    <lineage>
        <taxon>Bacteria</taxon>
        <taxon>Pseudomonadati</taxon>
        <taxon>Pseudomonadota</taxon>
        <taxon>Alphaproteobacteria</taxon>
        <taxon>Rhodospirillales</taxon>
        <taxon>Thalassospiraceae</taxon>
        <taxon>Thalassospira</taxon>
    </lineage>
</organism>
<dbReference type="PANTHER" id="PTHR44366:SF1">
    <property type="entry name" value="UDP-N-ACETYLGLUCOSAMINE--PEPTIDE N-ACETYLGLUCOSAMINYLTRANSFERASE 110 KDA SUBUNIT"/>
    <property type="match status" value="1"/>
</dbReference>
<keyword evidence="4" id="KW-0328">Glycosyltransferase</keyword>
<feature type="repeat" description="TPR" evidence="8">
    <location>
        <begin position="106"/>
        <end position="139"/>
    </location>
</feature>
<evidence type="ECO:0000256" key="6">
    <source>
        <dbReference type="ARBA" id="ARBA00022737"/>
    </source>
</evidence>
<evidence type="ECO:0000256" key="2">
    <source>
        <dbReference type="ARBA" id="ARBA00005386"/>
    </source>
</evidence>
<keyword evidence="7 8" id="KW-0802">TPR repeat</keyword>
<evidence type="ECO:0000256" key="4">
    <source>
        <dbReference type="ARBA" id="ARBA00022676"/>
    </source>
</evidence>
<keyword evidence="6" id="KW-0677">Repeat</keyword>
<dbReference type="Pfam" id="PF14559">
    <property type="entry name" value="TPR_19"/>
    <property type="match status" value="1"/>
</dbReference>
<evidence type="ECO:0000256" key="7">
    <source>
        <dbReference type="ARBA" id="ARBA00022803"/>
    </source>
</evidence>
<dbReference type="Gene3D" id="1.25.40.10">
    <property type="entry name" value="Tetratricopeptide repeat domain"/>
    <property type="match status" value="1"/>
</dbReference>
<dbReference type="SUPFAM" id="SSF48452">
    <property type="entry name" value="TPR-like"/>
    <property type="match status" value="1"/>
</dbReference>
<evidence type="ECO:0000256" key="1">
    <source>
        <dbReference type="ARBA" id="ARBA00004922"/>
    </source>
</evidence>
<keyword evidence="12" id="KW-1185">Reference proteome</keyword>
<evidence type="ECO:0000256" key="8">
    <source>
        <dbReference type="PROSITE-ProRule" id="PRU00339"/>
    </source>
</evidence>
<dbReference type="SMART" id="SM00028">
    <property type="entry name" value="TPR"/>
    <property type="match status" value="6"/>
</dbReference>
<dbReference type="PANTHER" id="PTHR44366">
    <property type="entry name" value="UDP-N-ACETYLGLUCOSAMINE--PEPTIDE N-ACETYLGLUCOSAMINYLTRANSFERASE 110 KDA SUBUNIT"/>
    <property type="match status" value="1"/>
</dbReference>
<dbReference type="Pfam" id="PF13414">
    <property type="entry name" value="TPR_11"/>
    <property type="match status" value="1"/>
</dbReference>